<accession>A0ABT3LSK9</accession>
<reference evidence="1 2" key="1">
    <citation type="submission" date="2022-06" db="EMBL/GenBank/DDBJ databases">
        <title>Leptospira isolates from biofilms formed at urban environments.</title>
        <authorList>
            <person name="Ribeiro P.S."/>
            <person name="Sousa T."/>
            <person name="Carvalho N."/>
            <person name="Aburjaile F."/>
            <person name="Neves F."/>
            <person name="Oliveira D."/>
            <person name="Blanco L."/>
            <person name="Lima J."/>
            <person name="Costa F."/>
            <person name="Brenig B."/>
            <person name="Soares S."/>
            <person name="Ramos R."/>
            <person name="Goes-Neto A."/>
            <person name="Matiuzzi M."/>
            <person name="Azevedo V."/>
            <person name="Ristow P."/>
        </authorList>
    </citation>
    <scope>NUCLEOTIDE SEQUENCE [LARGE SCALE GENOMIC DNA]</scope>
    <source>
        <strain evidence="1 2">VSF25</strain>
    </source>
</reference>
<name>A0ABT3LSK9_9LEPT</name>
<evidence type="ECO:0000313" key="1">
    <source>
        <dbReference type="EMBL" id="MCW7460711.1"/>
    </source>
</evidence>
<evidence type="ECO:0000313" key="2">
    <source>
        <dbReference type="Proteomes" id="UP001209737"/>
    </source>
</evidence>
<dbReference type="RefSeq" id="WP_265373929.1">
    <property type="nucleotide sequence ID" value="NZ_JAMQPV010000001.1"/>
</dbReference>
<sequence>MKIISVFFAFLFFLQNCSSPKPELSVEDTLSLLIFTSSRTTVTSGNGTDGATCTSNSQCATGFTCVSGFNLDQSTTTSRCKAIPATSGSIVINGTASTGTITSNSPLVDFDLTVTSGGNHIITAFTSTSTIDLVLELTNAAGVTLVTSTDTNTTGSSRERLKENLSVGSYRVRVKSYYVSGTFGGNVRVQVANNPSSVSSGGSCNFLANGNCYDFSVGSTHTSGLCSGGTYSATNSCATVNAGASPTISARCLFSINGSTANGQGLVTRVYYSAGTGVTSAVSYSTASGDCNSTTIDTLGRVIFQ</sequence>
<evidence type="ECO:0008006" key="3">
    <source>
        <dbReference type="Google" id="ProtNLM"/>
    </source>
</evidence>
<comment type="caution">
    <text evidence="1">The sequence shown here is derived from an EMBL/GenBank/DDBJ whole genome shotgun (WGS) entry which is preliminary data.</text>
</comment>
<organism evidence="1 2">
    <name type="scientific">Leptospira limi</name>
    <dbReference type="NCBI Taxonomy" id="2950023"/>
    <lineage>
        <taxon>Bacteria</taxon>
        <taxon>Pseudomonadati</taxon>
        <taxon>Spirochaetota</taxon>
        <taxon>Spirochaetia</taxon>
        <taxon>Leptospirales</taxon>
        <taxon>Leptospiraceae</taxon>
        <taxon>Leptospira</taxon>
    </lineage>
</organism>
<gene>
    <name evidence="1" type="ORF">ND812_01290</name>
</gene>
<protein>
    <recommendedName>
        <fullName evidence="3">Lipoprotein</fullName>
    </recommendedName>
</protein>
<proteinExistence type="predicted"/>
<dbReference type="EMBL" id="JAMQPV010000001">
    <property type="protein sequence ID" value="MCW7460711.1"/>
    <property type="molecule type" value="Genomic_DNA"/>
</dbReference>
<dbReference type="Proteomes" id="UP001209737">
    <property type="component" value="Unassembled WGS sequence"/>
</dbReference>
<keyword evidence="2" id="KW-1185">Reference proteome</keyword>
<dbReference type="Gene3D" id="2.60.120.380">
    <property type="match status" value="1"/>
</dbReference>